<dbReference type="KEGG" id="gog:C1280_00820"/>
<reference evidence="1 2" key="1">
    <citation type="submission" date="2018-01" db="EMBL/GenBank/DDBJ databases">
        <title>G. obscuriglobus.</title>
        <authorList>
            <person name="Franke J."/>
            <person name="Blomberg W."/>
            <person name="Selmecki A."/>
        </authorList>
    </citation>
    <scope>NUCLEOTIDE SEQUENCE [LARGE SCALE GENOMIC DNA]</scope>
    <source>
        <strain evidence="1 2">DSM 5831</strain>
    </source>
</reference>
<dbReference type="OrthoDB" id="288259at2"/>
<organism evidence="1 2">
    <name type="scientific">Gemmata obscuriglobus</name>
    <dbReference type="NCBI Taxonomy" id="114"/>
    <lineage>
        <taxon>Bacteria</taxon>
        <taxon>Pseudomonadati</taxon>
        <taxon>Planctomycetota</taxon>
        <taxon>Planctomycetia</taxon>
        <taxon>Gemmatales</taxon>
        <taxon>Gemmataceae</taxon>
        <taxon>Gemmata</taxon>
    </lineage>
</organism>
<evidence type="ECO:0000313" key="1">
    <source>
        <dbReference type="EMBL" id="AWM35706.1"/>
    </source>
</evidence>
<accession>A0A2Z3GWF4</accession>
<proteinExistence type="predicted"/>
<dbReference type="AlphaFoldDB" id="A0A2Z3GWF4"/>
<dbReference type="EMBL" id="CP025958">
    <property type="protein sequence ID" value="AWM35706.1"/>
    <property type="molecule type" value="Genomic_DNA"/>
</dbReference>
<gene>
    <name evidence="1" type="ORF">C1280_00820</name>
</gene>
<dbReference type="NCBIfam" id="TIGR02996">
    <property type="entry name" value="rpt_mate_G_obs"/>
    <property type="match status" value="1"/>
</dbReference>
<sequence>MNDEAGFLRALLDAPADDTTRLVLADWLDERGDPESQTKAHFLRASVRLAGTNEGANHPTELRDLAHGLPPEWVAVASKVPVERCADPAAKPSGRPNAEAEFQRLGVRFNFICDQRWDELRPTGDARVRHCERCQKSVRYCDTMEAARAQAKFGNCIAVSPAEERETGDLDIASKMLTLGAPGLI</sequence>
<dbReference type="RefSeq" id="WP_010037154.1">
    <property type="nucleotide sequence ID" value="NZ_CP025958.1"/>
</dbReference>
<dbReference type="Proteomes" id="UP000245802">
    <property type="component" value="Chromosome"/>
</dbReference>
<keyword evidence="2" id="KW-1185">Reference proteome</keyword>
<evidence type="ECO:0000313" key="2">
    <source>
        <dbReference type="Proteomes" id="UP000245802"/>
    </source>
</evidence>
<dbReference type="InterPro" id="IPR014338">
    <property type="entry name" value="CHP02996_rpt-companion-dom"/>
</dbReference>
<protein>
    <submittedName>
        <fullName evidence="1">TIGR02996 domain-containing protein</fullName>
    </submittedName>
</protein>
<name>A0A2Z3GWF4_9BACT</name>